<organism evidence="1">
    <name type="scientific">hydrothermal vent metagenome</name>
    <dbReference type="NCBI Taxonomy" id="652676"/>
    <lineage>
        <taxon>unclassified sequences</taxon>
        <taxon>metagenomes</taxon>
        <taxon>ecological metagenomes</taxon>
    </lineage>
</organism>
<proteinExistence type="predicted"/>
<accession>A0A3B1CQR1</accession>
<evidence type="ECO:0008006" key="2">
    <source>
        <dbReference type="Google" id="ProtNLM"/>
    </source>
</evidence>
<sequence>MKIKEVRGFLFALVVSMILQGCLYSKVQRPLDTDFENTTLGTKIGVSEATSILWLFAWGDAGTKAAADNGGITTIKHADAKSTIILFGLYAHVETVVYGD</sequence>
<gene>
    <name evidence="1" type="ORF">MNBD_NITROSPIRAE01-1227</name>
</gene>
<dbReference type="PROSITE" id="PS51257">
    <property type="entry name" value="PROKAR_LIPOPROTEIN"/>
    <property type="match status" value="1"/>
</dbReference>
<protein>
    <recommendedName>
        <fullName evidence="2">TRL-like family protein</fullName>
    </recommendedName>
</protein>
<name>A0A3B1CQR1_9ZZZZ</name>
<dbReference type="Pfam" id="PF13146">
    <property type="entry name" value="TRL"/>
    <property type="match status" value="1"/>
</dbReference>
<dbReference type="AlphaFoldDB" id="A0A3B1CQR1"/>
<reference evidence="1" key="1">
    <citation type="submission" date="2018-06" db="EMBL/GenBank/DDBJ databases">
        <authorList>
            <person name="Zhirakovskaya E."/>
        </authorList>
    </citation>
    <scope>NUCLEOTIDE SEQUENCE</scope>
</reference>
<dbReference type="EMBL" id="UOGF01000007">
    <property type="protein sequence ID" value="VAX26254.1"/>
    <property type="molecule type" value="Genomic_DNA"/>
</dbReference>
<evidence type="ECO:0000313" key="1">
    <source>
        <dbReference type="EMBL" id="VAX26254.1"/>
    </source>
</evidence>
<dbReference type="InterPro" id="IPR025113">
    <property type="entry name" value="TRL-like"/>
</dbReference>